<dbReference type="GO" id="GO:0005762">
    <property type="term" value="C:mitochondrial large ribosomal subunit"/>
    <property type="evidence" value="ECO:0007669"/>
    <property type="project" value="TreeGrafter"/>
</dbReference>
<name>A0A8S1EED1_9PELO</name>
<comment type="function">
    <text evidence="9">Component of the mitochondrial large ribosomal subunit (mt-LSU). The mitochondrial ribosome (mitoribosome) is a large ribonucleoprotein complex responsible for the synthesis of proteins inside mitochondria.</text>
</comment>
<evidence type="ECO:0000256" key="6">
    <source>
        <dbReference type="ARBA" id="ARBA00023274"/>
    </source>
</evidence>
<dbReference type="AlphaFoldDB" id="A0A8S1EED1"/>
<keyword evidence="3" id="KW-0809">Transit peptide</keyword>
<keyword evidence="11" id="KW-1185">Reference proteome</keyword>
<reference evidence="10 11" key="1">
    <citation type="submission" date="2020-04" db="EMBL/GenBank/DDBJ databases">
        <authorList>
            <person name="Laetsch R D."/>
            <person name="Stevens L."/>
            <person name="Kumar S."/>
            <person name="Blaxter L. M."/>
        </authorList>
    </citation>
    <scope>NUCLEOTIDE SEQUENCE [LARGE SCALE GENOMIC DNA]</scope>
</reference>
<dbReference type="InterPro" id="IPR002677">
    <property type="entry name" value="Ribosomal_bL32"/>
</dbReference>
<evidence type="ECO:0000313" key="10">
    <source>
        <dbReference type="EMBL" id="CAB3402026.1"/>
    </source>
</evidence>
<accession>A0A8S1EED1</accession>
<sequence length="181" mass="20895">MSQHQLWFRLKRSIDAFMQVIGHKPPPPSFALAFDAGIPSSTMSTSSMIYGSVQEMIKDISIVFGVPKYRTSKPKKVTRKFAVNRLLKPVDNLVSCPACANIHPSDTICDKCYEKVRLLTNEIKKKMMEYNPYVGERQDKPVHVRFRGDPEEKPQVVNGKRVIELEKERPSWFRKMLLLKK</sequence>
<dbReference type="InterPro" id="IPR011332">
    <property type="entry name" value="Ribosomal_zn-bd"/>
</dbReference>
<evidence type="ECO:0000256" key="1">
    <source>
        <dbReference type="ARBA" id="ARBA00004173"/>
    </source>
</evidence>
<dbReference type="GO" id="GO:0006412">
    <property type="term" value="P:translation"/>
    <property type="evidence" value="ECO:0007669"/>
    <property type="project" value="InterPro"/>
</dbReference>
<comment type="similarity">
    <text evidence="2">Belongs to the bacterial ribosomal protein bL32 family.</text>
</comment>
<comment type="subcellular location">
    <subcellularLocation>
        <location evidence="1">Mitochondrion</location>
    </subcellularLocation>
</comment>
<evidence type="ECO:0000256" key="3">
    <source>
        <dbReference type="ARBA" id="ARBA00022946"/>
    </source>
</evidence>
<dbReference type="InterPro" id="IPR051991">
    <property type="entry name" value="Mitoribosomal_protein_bL32"/>
</dbReference>
<dbReference type="PANTHER" id="PTHR21026">
    <property type="entry name" value="39S RIBOSOMAL PROTEIN L32, MITOCHONDRIAL"/>
    <property type="match status" value="1"/>
</dbReference>
<keyword evidence="5" id="KW-0496">Mitochondrion</keyword>
<keyword evidence="4" id="KW-0689">Ribosomal protein</keyword>
<organism evidence="10 11">
    <name type="scientific">Caenorhabditis bovis</name>
    <dbReference type="NCBI Taxonomy" id="2654633"/>
    <lineage>
        <taxon>Eukaryota</taxon>
        <taxon>Metazoa</taxon>
        <taxon>Ecdysozoa</taxon>
        <taxon>Nematoda</taxon>
        <taxon>Chromadorea</taxon>
        <taxon>Rhabditida</taxon>
        <taxon>Rhabditina</taxon>
        <taxon>Rhabditomorpha</taxon>
        <taxon>Rhabditoidea</taxon>
        <taxon>Rhabditidae</taxon>
        <taxon>Peloderinae</taxon>
        <taxon>Caenorhabditis</taxon>
    </lineage>
</organism>
<dbReference type="GO" id="GO:0003735">
    <property type="term" value="F:structural constituent of ribosome"/>
    <property type="evidence" value="ECO:0007669"/>
    <property type="project" value="InterPro"/>
</dbReference>
<evidence type="ECO:0000256" key="5">
    <source>
        <dbReference type="ARBA" id="ARBA00023128"/>
    </source>
</evidence>
<evidence type="ECO:0000256" key="7">
    <source>
        <dbReference type="ARBA" id="ARBA00039935"/>
    </source>
</evidence>
<evidence type="ECO:0000256" key="8">
    <source>
        <dbReference type="ARBA" id="ARBA00042577"/>
    </source>
</evidence>
<gene>
    <name evidence="10" type="ORF">CBOVIS_LOCUS4701</name>
</gene>
<dbReference type="PANTHER" id="PTHR21026:SF2">
    <property type="entry name" value="LARGE RIBOSOMAL SUBUNIT PROTEIN BL32M"/>
    <property type="match status" value="1"/>
</dbReference>
<evidence type="ECO:0000256" key="9">
    <source>
        <dbReference type="ARBA" id="ARBA00045766"/>
    </source>
</evidence>
<dbReference type="OrthoDB" id="2014905at2759"/>
<evidence type="ECO:0000256" key="2">
    <source>
        <dbReference type="ARBA" id="ARBA00008560"/>
    </source>
</evidence>
<protein>
    <recommendedName>
        <fullName evidence="7">Large ribosomal subunit protein bL32m</fullName>
    </recommendedName>
    <alternativeName>
        <fullName evidence="8">39S ribosomal protein L32, mitochondrial</fullName>
    </alternativeName>
</protein>
<dbReference type="SUPFAM" id="SSF57829">
    <property type="entry name" value="Zn-binding ribosomal proteins"/>
    <property type="match status" value="1"/>
</dbReference>
<proteinExistence type="inferred from homology"/>
<dbReference type="Proteomes" id="UP000494206">
    <property type="component" value="Unassembled WGS sequence"/>
</dbReference>
<dbReference type="EMBL" id="CADEPM010000003">
    <property type="protein sequence ID" value="CAB3402026.1"/>
    <property type="molecule type" value="Genomic_DNA"/>
</dbReference>
<comment type="caution">
    <text evidence="10">The sequence shown here is derived from an EMBL/GenBank/DDBJ whole genome shotgun (WGS) entry which is preliminary data.</text>
</comment>
<evidence type="ECO:0000313" key="11">
    <source>
        <dbReference type="Proteomes" id="UP000494206"/>
    </source>
</evidence>
<evidence type="ECO:0000256" key="4">
    <source>
        <dbReference type="ARBA" id="ARBA00022980"/>
    </source>
</evidence>
<keyword evidence="6" id="KW-0687">Ribonucleoprotein</keyword>
<dbReference type="Pfam" id="PF01783">
    <property type="entry name" value="Ribosomal_L32p"/>
    <property type="match status" value="1"/>
</dbReference>